<keyword evidence="2" id="KW-0539">Nucleus</keyword>
<dbReference type="GO" id="GO:0005634">
    <property type="term" value="C:nucleus"/>
    <property type="evidence" value="ECO:0007669"/>
    <property type="project" value="UniProtKB-SubCell"/>
</dbReference>
<feature type="region of interest" description="Disordered" evidence="3">
    <location>
        <begin position="105"/>
        <end position="132"/>
    </location>
</feature>
<dbReference type="Proteomes" id="UP000308267">
    <property type="component" value="Unassembled WGS sequence"/>
</dbReference>
<dbReference type="CDD" id="cd21794">
    <property type="entry name" value="Rad21_Rec8_M_Rec8"/>
    <property type="match status" value="1"/>
</dbReference>
<dbReference type="GO" id="GO:0051177">
    <property type="term" value="P:meiotic sister chromatid cohesion"/>
    <property type="evidence" value="ECO:0007669"/>
    <property type="project" value="TreeGrafter"/>
</dbReference>
<evidence type="ECO:0000256" key="3">
    <source>
        <dbReference type="SAM" id="MobiDB-lite"/>
    </source>
</evidence>
<dbReference type="GO" id="GO:0006302">
    <property type="term" value="P:double-strand break repair"/>
    <property type="evidence" value="ECO:0007669"/>
    <property type="project" value="TreeGrafter"/>
</dbReference>
<comment type="caution">
    <text evidence="5">The sequence shown here is derived from an EMBL/GenBank/DDBJ whole genome shotgun (WGS) entry which is preliminary data.</text>
</comment>
<protein>
    <recommendedName>
        <fullName evidence="4">Rad21/Rec8-like protein N-terminal domain-containing protein</fullName>
    </recommendedName>
</protein>
<evidence type="ECO:0000256" key="2">
    <source>
        <dbReference type="ARBA" id="ARBA00023242"/>
    </source>
</evidence>
<dbReference type="OrthoDB" id="10071381at2759"/>
<evidence type="ECO:0000313" key="6">
    <source>
        <dbReference type="Proteomes" id="UP000308267"/>
    </source>
</evidence>
<organism evidence="5 6">
    <name type="scientific">Opisthorchis felineus</name>
    <dbReference type="NCBI Taxonomy" id="147828"/>
    <lineage>
        <taxon>Eukaryota</taxon>
        <taxon>Metazoa</taxon>
        <taxon>Spiralia</taxon>
        <taxon>Lophotrochozoa</taxon>
        <taxon>Platyhelminthes</taxon>
        <taxon>Trematoda</taxon>
        <taxon>Digenea</taxon>
        <taxon>Opisthorchiida</taxon>
        <taxon>Opisthorchiata</taxon>
        <taxon>Opisthorchiidae</taxon>
        <taxon>Opisthorchis</taxon>
    </lineage>
</organism>
<dbReference type="GO" id="GO:0003682">
    <property type="term" value="F:chromatin binding"/>
    <property type="evidence" value="ECO:0007669"/>
    <property type="project" value="TreeGrafter"/>
</dbReference>
<proteinExistence type="predicted"/>
<comment type="subcellular location">
    <subcellularLocation>
        <location evidence="1">Nucleus</location>
    </subcellularLocation>
</comment>
<dbReference type="STRING" id="147828.A0A4S2M2K6"/>
<evidence type="ECO:0000313" key="5">
    <source>
        <dbReference type="EMBL" id="TGZ68037.1"/>
    </source>
</evidence>
<dbReference type="PANTHER" id="PTHR12585">
    <property type="entry name" value="SCC1 / RAD21 FAMILY MEMBER"/>
    <property type="match status" value="1"/>
</dbReference>
<dbReference type="PANTHER" id="PTHR12585:SF27">
    <property type="entry name" value="MEIOTIC RECOMBINATION PROTEIN REC8 HOMOLOG"/>
    <property type="match status" value="1"/>
</dbReference>
<dbReference type="Pfam" id="PF04825">
    <property type="entry name" value="Rad21_Rec8_N"/>
    <property type="match status" value="1"/>
</dbReference>
<feature type="domain" description="Rad21/Rec8-like protein N-terminal" evidence="4">
    <location>
        <begin position="1"/>
        <end position="107"/>
    </location>
</feature>
<dbReference type="AlphaFoldDB" id="A0A4S2M2K6"/>
<dbReference type="EMBL" id="SJOL01006387">
    <property type="protein sequence ID" value="TGZ68037.1"/>
    <property type="molecule type" value="Genomic_DNA"/>
</dbReference>
<evidence type="ECO:0000256" key="1">
    <source>
        <dbReference type="ARBA" id="ARBA00004123"/>
    </source>
</evidence>
<keyword evidence="6" id="KW-1185">Reference proteome</keyword>
<dbReference type="GO" id="GO:0030893">
    <property type="term" value="C:meiotic cohesin complex"/>
    <property type="evidence" value="ECO:0007669"/>
    <property type="project" value="TreeGrafter"/>
</dbReference>
<evidence type="ECO:0000259" key="4">
    <source>
        <dbReference type="Pfam" id="PF04825"/>
    </source>
</evidence>
<sequence length="708" mass="79002">MFYSVELLSIHRGKFSLIWLAATRMRKKLSRRELNSVDIVDACNEIASCISGRTRVRFSLYLASQLTFGLCIIYREKTEYVLRDLQELFCRGRFIFQPTSVDLPISAPSTKESHTKKRRRDEQPDMPELPLADPLRDSVTLELPDLVHIAGVDLDLFDMTQTSLYQARVEDITLMEENISLISVSNLTFGEELAFPSGMDLIQLTDNNVVVHAAATDKLATLSPEKSRRRPLSDVDQVLEPEAKVPRVQSTVLDTVTEIEEPRLLPADHSVYAIPDQDQITLDELNAFQSNGTVQALDGTAAGPSGVTLVEHPHSAEVNLCTLNVAEARAVQPYEPEAQTKERKLTEQQPIQISHISPPLVQQPPELLQAAGDLDVVPLVQLDRLPSFHQGEIRRQRRANKSKLQIDETIKMTTAELRWNMDHGEDTMIPVASRLAEPASRTKTQYLLSRCVPRLFARPARLDTALSSTLCDLWCRHRRWAEDQLKLGCDVLEPMVSLEPLDPGPGRLTDMAEASIEQPRAAQANSFLGPSSSSLLGTSNLLNMTVNQQPSGRESNISSKTPVVSQEAGLPTVTLPPVNSSCVLNVTPELPPQLLYETTTLIPLLEEREEQVREGLMEFTAQIQQSRLIEPQLDANPLYKDSHGVWCRLQELLANSDKNSVEITELCPPGTLKKDAALVFATVLQLAKKKLIRPAQSESYGPIYLCHY</sequence>
<name>A0A4S2M2K6_OPIFE</name>
<dbReference type="InterPro" id="IPR039781">
    <property type="entry name" value="Rad21/Rec8-like"/>
</dbReference>
<accession>A0A4S2M2K6</accession>
<reference evidence="5 6" key="1">
    <citation type="journal article" date="2019" name="BMC Genomics">
        <title>New insights from Opisthorchis felineus genome: update on genomics of the epidemiologically important liver flukes.</title>
        <authorList>
            <person name="Ershov N.I."/>
            <person name="Mordvinov V.A."/>
            <person name="Prokhortchouk E.B."/>
            <person name="Pakharukova M.Y."/>
            <person name="Gunbin K.V."/>
            <person name="Ustyantsev K."/>
            <person name="Genaev M.A."/>
            <person name="Blinov A.G."/>
            <person name="Mazur A."/>
            <person name="Boulygina E."/>
            <person name="Tsygankova S."/>
            <person name="Khrameeva E."/>
            <person name="Chekanov N."/>
            <person name="Fan G."/>
            <person name="Xiao A."/>
            <person name="Zhang H."/>
            <person name="Xu X."/>
            <person name="Yang H."/>
            <person name="Solovyev V."/>
            <person name="Lee S.M."/>
            <person name="Liu X."/>
            <person name="Afonnikov D.A."/>
            <person name="Skryabin K.G."/>
        </authorList>
    </citation>
    <scope>NUCLEOTIDE SEQUENCE [LARGE SCALE GENOMIC DNA]</scope>
    <source>
        <strain evidence="5">AK-0245</strain>
        <tissue evidence="5">Whole organism</tissue>
    </source>
</reference>
<dbReference type="InterPro" id="IPR006910">
    <property type="entry name" value="Rad21_Rec8_N"/>
</dbReference>
<gene>
    <name evidence="5" type="ORF">CRM22_004483</name>
</gene>